<dbReference type="RefSeq" id="WP_013487471.1">
    <property type="nucleotide sequence ID" value="NC_014829.1"/>
</dbReference>
<evidence type="ECO:0000313" key="4">
    <source>
        <dbReference type="EMBL" id="ADU29130.1"/>
    </source>
</evidence>
<dbReference type="HAMAP" id="MF_00991">
    <property type="entry name" value="MqnB"/>
    <property type="match status" value="1"/>
</dbReference>
<evidence type="ECO:0000259" key="3">
    <source>
        <dbReference type="Pfam" id="PF01048"/>
    </source>
</evidence>
<keyword evidence="1" id="KW-0474">Menaquinone biosynthesis</keyword>
<dbReference type="GO" id="GO:0008930">
    <property type="term" value="F:methylthioadenosine nucleosidase activity"/>
    <property type="evidence" value="ECO:0007669"/>
    <property type="project" value="TreeGrafter"/>
</dbReference>
<dbReference type="PANTHER" id="PTHR46832">
    <property type="entry name" value="5'-METHYLTHIOADENOSINE/S-ADENOSYLHOMOCYSTEINE NUCLEOSIDASE"/>
    <property type="match status" value="1"/>
</dbReference>
<dbReference type="Proteomes" id="UP000001401">
    <property type="component" value="Chromosome"/>
</dbReference>
<dbReference type="PANTHER" id="PTHR46832:SF2">
    <property type="entry name" value="FUTALOSINE HYDROLASE"/>
    <property type="match status" value="1"/>
</dbReference>
<comment type="catalytic activity">
    <reaction evidence="1">
        <text>futalosine + H2O = dehypoxanthine futalosine + hypoxanthine</text>
        <dbReference type="Rhea" id="RHEA:25904"/>
        <dbReference type="ChEBI" id="CHEBI:15377"/>
        <dbReference type="ChEBI" id="CHEBI:17368"/>
        <dbReference type="ChEBI" id="CHEBI:58863"/>
        <dbReference type="ChEBI" id="CHEBI:58864"/>
        <dbReference type="EC" id="3.2.2.26"/>
    </reaction>
</comment>
<dbReference type="Pfam" id="PF01048">
    <property type="entry name" value="PNP_UDP_1"/>
    <property type="match status" value="1"/>
</dbReference>
<evidence type="ECO:0000256" key="1">
    <source>
        <dbReference type="HAMAP-Rule" id="MF_00991"/>
    </source>
</evidence>
<dbReference type="GO" id="GO:0008782">
    <property type="term" value="F:adenosylhomocysteine nucleosidase activity"/>
    <property type="evidence" value="ECO:0007669"/>
    <property type="project" value="TreeGrafter"/>
</dbReference>
<dbReference type="AlphaFoldDB" id="E6U0T2"/>
<dbReference type="GO" id="GO:0019284">
    <property type="term" value="P:L-methionine salvage from S-adenosylmethionine"/>
    <property type="evidence" value="ECO:0007669"/>
    <property type="project" value="TreeGrafter"/>
</dbReference>
<protein>
    <recommendedName>
        <fullName evidence="1 2">Futalosine hydrolase</fullName>
        <shortName evidence="1">FL hydrolase</shortName>
        <ecNumber evidence="1 2">3.2.2.26</ecNumber>
    </recommendedName>
    <alternativeName>
        <fullName evidence="1">Futalosine nucleosidase</fullName>
    </alternativeName>
    <alternativeName>
        <fullName evidence="1">Menaquinone biosynthetic enzyme MqnB</fullName>
    </alternativeName>
</protein>
<gene>
    <name evidence="1" type="primary">mqnB</name>
    <name evidence="4" type="ordered locus">Bcell_0852</name>
</gene>
<comment type="function">
    <text evidence="1">Catalyzes the hydrolysis of futalosine (FL) to dehypoxanthine futalosine (DHFL) and hypoxanthine, a step in the biosynthesis of menaquinone (MK, vitamin K2).</text>
</comment>
<name>E6U0T2_EVAC2</name>
<dbReference type="CDD" id="cd17766">
    <property type="entry name" value="futalosine_nucleosidase_MqnB"/>
    <property type="match status" value="1"/>
</dbReference>
<keyword evidence="5" id="KW-1185">Reference proteome</keyword>
<feature type="domain" description="Nucleoside phosphorylase" evidence="3">
    <location>
        <begin position="22"/>
        <end position="210"/>
    </location>
</feature>
<dbReference type="KEGG" id="bco:Bcell_0852"/>
<reference evidence="4 5" key="1">
    <citation type="submission" date="2010-12" db="EMBL/GenBank/DDBJ databases">
        <title>Complete sequence of Bacillus cellulosilyticus DSM 2522.</title>
        <authorList>
            <consortium name="US DOE Joint Genome Institute"/>
            <person name="Lucas S."/>
            <person name="Copeland A."/>
            <person name="Lapidus A."/>
            <person name="Cheng J.-F."/>
            <person name="Bruce D."/>
            <person name="Goodwin L."/>
            <person name="Pitluck S."/>
            <person name="Chertkov O."/>
            <person name="Detter J.C."/>
            <person name="Han C."/>
            <person name="Tapia R."/>
            <person name="Land M."/>
            <person name="Hauser L."/>
            <person name="Jeffries C."/>
            <person name="Kyrpides N."/>
            <person name="Ivanova N."/>
            <person name="Mikhailova N."/>
            <person name="Brumm P."/>
            <person name="Mead D."/>
            <person name="Woyke T."/>
        </authorList>
    </citation>
    <scope>NUCLEOTIDE SEQUENCE [LARGE SCALE GENOMIC DNA]</scope>
    <source>
        <strain evidence="5">ATCC 21833 / DSM 2522 / FERM P-1141 / JCM 9156 / N-4</strain>
    </source>
</reference>
<comment type="pathway">
    <text evidence="1">Quinol/quinone metabolism; menaquinone biosynthesis.</text>
</comment>
<dbReference type="InterPro" id="IPR035994">
    <property type="entry name" value="Nucleoside_phosphorylase_sf"/>
</dbReference>
<dbReference type="NCBIfam" id="NF006087">
    <property type="entry name" value="PRK08236.1"/>
    <property type="match status" value="1"/>
</dbReference>
<dbReference type="GO" id="GO:0005829">
    <property type="term" value="C:cytosol"/>
    <property type="evidence" value="ECO:0007669"/>
    <property type="project" value="TreeGrafter"/>
</dbReference>
<sequence>MLHLKNKNILVMTAVDAERQAVLRGLKENTSITVTVAGVGPAEAAANTAIALSKGHYDLVISMGIAGGFVNKAPVGSVVIADQIIHADLGAESSEGFLPVEQLGFGTSKVTVDEQLMKNMLLALEKLEASVRIGSILTLSTVTGTKQTADVLQQRYPHAVAEAMEGFGVAIAAEQFGLPCMEIRAISNPIGPRDREAWKIKEAFAILEKSSEMIQEVF</sequence>
<dbReference type="OrthoDB" id="9788270at2"/>
<dbReference type="HOGENOM" id="CLU_031248_3_0_9"/>
<keyword evidence="1" id="KW-0378">Hydrolase</keyword>
<organism evidence="4 5">
    <name type="scientific">Evansella cellulosilytica (strain ATCC 21833 / DSM 2522 / FERM P-1141 / JCM 9156 / N-4)</name>
    <name type="common">Bacillus cellulosilyticus</name>
    <dbReference type="NCBI Taxonomy" id="649639"/>
    <lineage>
        <taxon>Bacteria</taxon>
        <taxon>Bacillati</taxon>
        <taxon>Bacillota</taxon>
        <taxon>Bacilli</taxon>
        <taxon>Bacillales</taxon>
        <taxon>Bacillaceae</taxon>
        <taxon>Evansella</taxon>
    </lineage>
</organism>
<accession>E6U0T2</accession>
<evidence type="ECO:0000256" key="2">
    <source>
        <dbReference type="NCBIfam" id="TIGR03664"/>
    </source>
</evidence>
<dbReference type="GO" id="GO:0009116">
    <property type="term" value="P:nucleoside metabolic process"/>
    <property type="evidence" value="ECO:0007669"/>
    <property type="project" value="InterPro"/>
</dbReference>
<dbReference type="InterPro" id="IPR000845">
    <property type="entry name" value="Nucleoside_phosphorylase_d"/>
</dbReference>
<dbReference type="NCBIfam" id="TIGR03664">
    <property type="entry name" value="fut_nucase"/>
    <property type="match status" value="1"/>
</dbReference>
<dbReference type="eggNOG" id="COG0775">
    <property type="taxonomic scope" value="Bacteria"/>
</dbReference>
<evidence type="ECO:0000313" key="5">
    <source>
        <dbReference type="Proteomes" id="UP000001401"/>
    </source>
</evidence>
<proteinExistence type="inferred from homology"/>
<dbReference type="Gene3D" id="3.40.50.1580">
    <property type="entry name" value="Nucleoside phosphorylase domain"/>
    <property type="match status" value="1"/>
</dbReference>
<dbReference type="STRING" id="649639.Bcell_0852"/>
<dbReference type="InterPro" id="IPR019963">
    <property type="entry name" value="FL_hydrolase_MqnB"/>
</dbReference>
<dbReference type="EMBL" id="CP002394">
    <property type="protein sequence ID" value="ADU29130.1"/>
    <property type="molecule type" value="Genomic_DNA"/>
</dbReference>
<comment type="similarity">
    <text evidence="1">Belongs to the PNP/UDP phosphorylase family. Futalosine hydrolase subfamily.</text>
</comment>
<dbReference type="GO" id="GO:0009234">
    <property type="term" value="P:menaquinone biosynthetic process"/>
    <property type="evidence" value="ECO:0007669"/>
    <property type="project" value="UniProtKB-UniRule"/>
</dbReference>
<dbReference type="SUPFAM" id="SSF53167">
    <property type="entry name" value="Purine and uridine phosphorylases"/>
    <property type="match status" value="1"/>
</dbReference>
<dbReference type="EC" id="3.2.2.26" evidence="1 2"/>
<dbReference type="UniPathway" id="UPA00079"/>